<keyword evidence="1" id="KW-0547">Nucleotide-binding</keyword>
<dbReference type="PANTHER" id="PTHR33359:SF1">
    <property type="entry name" value="MOLYBDOPTERIN SYNTHASE SULFUR CARRIER SUBUNIT"/>
    <property type="match status" value="1"/>
</dbReference>
<evidence type="ECO:0000256" key="2">
    <source>
        <dbReference type="ARBA" id="ARBA00024200"/>
    </source>
</evidence>
<evidence type="ECO:0000256" key="1">
    <source>
        <dbReference type="ARBA" id="ARBA00022741"/>
    </source>
</evidence>
<name>A0ABN6P6C0_9PROT</name>
<comment type="similarity">
    <text evidence="2">Belongs to the MoaD family.</text>
</comment>
<gene>
    <name evidence="4" type="primary">moaD</name>
    <name evidence="4" type="ORF">Rmf_41580</name>
</gene>
<dbReference type="Pfam" id="PF02597">
    <property type="entry name" value="ThiS"/>
    <property type="match status" value="1"/>
</dbReference>
<dbReference type="EMBL" id="AP025637">
    <property type="protein sequence ID" value="BDG74229.1"/>
    <property type="molecule type" value="Genomic_DNA"/>
</dbReference>
<evidence type="ECO:0000313" key="4">
    <source>
        <dbReference type="EMBL" id="BDG74229.1"/>
    </source>
</evidence>
<evidence type="ECO:0000313" key="5">
    <source>
        <dbReference type="Proteomes" id="UP000831327"/>
    </source>
</evidence>
<sequence length="83" mass="8928">MRVLYFAWVRQKVGIAEEEVAPPADVRDVASLVAWLAARTPGHAAAFADRKQVRAAVNQDFATPDHPVAANDEVAFFPPVTGG</sequence>
<keyword evidence="5" id="KW-1185">Reference proteome</keyword>
<dbReference type="RefSeq" id="WP_244408413.1">
    <property type="nucleotide sequence ID" value="NZ_AP025637.1"/>
</dbReference>
<dbReference type="InterPro" id="IPR012675">
    <property type="entry name" value="Beta-grasp_dom_sf"/>
</dbReference>
<evidence type="ECO:0000256" key="3">
    <source>
        <dbReference type="ARBA" id="ARBA00024247"/>
    </source>
</evidence>
<organism evidence="4 5">
    <name type="scientific">Roseomonas fluvialis</name>
    <dbReference type="NCBI Taxonomy" id="1750527"/>
    <lineage>
        <taxon>Bacteria</taxon>
        <taxon>Pseudomonadati</taxon>
        <taxon>Pseudomonadota</taxon>
        <taxon>Alphaproteobacteria</taxon>
        <taxon>Acetobacterales</taxon>
        <taxon>Roseomonadaceae</taxon>
        <taxon>Roseomonas</taxon>
    </lineage>
</organism>
<dbReference type="Gene3D" id="3.10.20.30">
    <property type="match status" value="1"/>
</dbReference>
<reference evidence="4 5" key="1">
    <citation type="journal article" date="2016" name="Microbes Environ.">
        <title>Phylogenetically diverse aerobic anoxygenic phototrophic bacteria isolated from epilithic biofilms in Tama river, Japan.</title>
        <authorList>
            <person name="Hirose S."/>
            <person name="Matsuura K."/>
            <person name="Haruta S."/>
        </authorList>
    </citation>
    <scope>NUCLEOTIDE SEQUENCE [LARGE SCALE GENOMIC DNA]</scope>
    <source>
        <strain evidence="4 5">S08</strain>
    </source>
</reference>
<accession>A0ABN6P6C0</accession>
<dbReference type="InterPro" id="IPR016155">
    <property type="entry name" value="Mopterin_synth/thiamin_S_b"/>
</dbReference>
<dbReference type="Proteomes" id="UP000831327">
    <property type="component" value="Chromosome"/>
</dbReference>
<dbReference type="PANTHER" id="PTHR33359">
    <property type="entry name" value="MOLYBDOPTERIN SYNTHASE SULFUR CARRIER SUBUNIT"/>
    <property type="match status" value="1"/>
</dbReference>
<dbReference type="InterPro" id="IPR044672">
    <property type="entry name" value="MOCS2A"/>
</dbReference>
<dbReference type="NCBIfam" id="TIGR01682">
    <property type="entry name" value="moaD"/>
    <property type="match status" value="1"/>
</dbReference>
<proteinExistence type="inferred from homology"/>
<dbReference type="InterPro" id="IPR003749">
    <property type="entry name" value="ThiS/MoaD-like"/>
</dbReference>
<dbReference type="CDD" id="cd00754">
    <property type="entry name" value="Ubl_MoaD"/>
    <property type="match status" value="1"/>
</dbReference>
<protein>
    <recommendedName>
        <fullName evidence="3">Molybdopterin synthase sulfur carrier subunit</fullName>
    </recommendedName>
</protein>
<dbReference type="SUPFAM" id="SSF54285">
    <property type="entry name" value="MoaD/ThiS"/>
    <property type="match status" value="1"/>
</dbReference>